<dbReference type="SMART" id="SM00563">
    <property type="entry name" value="PlsC"/>
    <property type="match status" value="1"/>
</dbReference>
<evidence type="ECO:0000256" key="2">
    <source>
        <dbReference type="ARBA" id="ARBA00022516"/>
    </source>
</evidence>
<evidence type="ECO:0000256" key="1">
    <source>
        <dbReference type="ARBA" id="ARBA00005189"/>
    </source>
</evidence>
<keyword evidence="5 8" id="KW-0012">Acyltransferase</keyword>
<keyword evidence="6" id="KW-0812">Transmembrane</keyword>
<dbReference type="Pfam" id="PF01553">
    <property type="entry name" value="Acyltransferase"/>
    <property type="match status" value="1"/>
</dbReference>
<keyword evidence="4" id="KW-0443">Lipid metabolism</keyword>
<dbReference type="RefSeq" id="WP_085836285.1">
    <property type="nucleotide sequence ID" value="NZ_FWFS01000005.1"/>
</dbReference>
<dbReference type="AlphaFoldDB" id="A0A1Y5SK97"/>
<feature type="domain" description="Phospholipid/glycerol acyltransferase" evidence="7">
    <location>
        <begin position="90"/>
        <end position="205"/>
    </location>
</feature>
<evidence type="ECO:0000313" key="8">
    <source>
        <dbReference type="EMBL" id="SLN41034.1"/>
    </source>
</evidence>
<dbReference type="SUPFAM" id="SSF69593">
    <property type="entry name" value="Glycerol-3-phosphate (1)-acyltransferase"/>
    <property type="match status" value="1"/>
</dbReference>
<evidence type="ECO:0000256" key="5">
    <source>
        <dbReference type="ARBA" id="ARBA00023315"/>
    </source>
</evidence>
<reference evidence="8 9" key="1">
    <citation type="submission" date="2017-03" db="EMBL/GenBank/DDBJ databases">
        <authorList>
            <person name="Afonso C.L."/>
            <person name="Miller P.J."/>
            <person name="Scott M.A."/>
            <person name="Spackman E."/>
            <person name="Goraichik I."/>
            <person name="Dimitrov K.M."/>
            <person name="Suarez D.L."/>
            <person name="Swayne D.E."/>
        </authorList>
    </citation>
    <scope>NUCLEOTIDE SEQUENCE [LARGE SCALE GENOMIC DNA]</scope>
    <source>
        <strain evidence="8 9">CECT 8620</strain>
    </source>
</reference>
<organism evidence="8 9">
    <name type="scientific">Aquimixticola soesokkakensis</name>
    <dbReference type="NCBI Taxonomy" id="1519096"/>
    <lineage>
        <taxon>Bacteria</taxon>
        <taxon>Pseudomonadati</taxon>
        <taxon>Pseudomonadota</taxon>
        <taxon>Alphaproteobacteria</taxon>
        <taxon>Rhodobacterales</taxon>
        <taxon>Paracoccaceae</taxon>
        <taxon>Aquimixticola</taxon>
    </lineage>
</organism>
<dbReference type="CDD" id="cd07989">
    <property type="entry name" value="LPLAT_AGPAT-like"/>
    <property type="match status" value="1"/>
</dbReference>
<dbReference type="GO" id="GO:0003841">
    <property type="term" value="F:1-acylglycerol-3-phosphate O-acyltransferase activity"/>
    <property type="evidence" value="ECO:0007669"/>
    <property type="project" value="TreeGrafter"/>
</dbReference>
<keyword evidence="3 8" id="KW-0808">Transferase</keyword>
<protein>
    <submittedName>
        <fullName evidence="8">Acyltransferase</fullName>
    </submittedName>
</protein>
<keyword evidence="6" id="KW-1133">Transmembrane helix</keyword>
<evidence type="ECO:0000256" key="3">
    <source>
        <dbReference type="ARBA" id="ARBA00022679"/>
    </source>
</evidence>
<keyword evidence="9" id="KW-1185">Reference proteome</keyword>
<dbReference type="PANTHER" id="PTHR10434:SF64">
    <property type="entry name" value="1-ACYL-SN-GLYCEROL-3-PHOSPHATE ACYLTRANSFERASE-RELATED"/>
    <property type="match status" value="1"/>
</dbReference>
<evidence type="ECO:0000256" key="4">
    <source>
        <dbReference type="ARBA" id="ARBA00023098"/>
    </source>
</evidence>
<gene>
    <name evidence="8" type="ORF">AQS8620_01572</name>
</gene>
<evidence type="ECO:0000256" key="6">
    <source>
        <dbReference type="SAM" id="Phobius"/>
    </source>
</evidence>
<dbReference type="PANTHER" id="PTHR10434">
    <property type="entry name" value="1-ACYL-SN-GLYCEROL-3-PHOSPHATE ACYLTRANSFERASE"/>
    <property type="match status" value="1"/>
</dbReference>
<sequence>MIPLWEADTPPDPVVLRKRDWGLVVLRAVPIVLFILLCLILLLVCRGVERLLVGDKRPVSSIFPYVVCRFALLVLGLKLTVTGRAMAQRGAIVANHSSWLDILVLNATHRLFFVSKAEVSGWAGIGTLAKATGTVFINRDRREAAAQKQIFEDRLRSGHKLLFFPEGTSTDSLRVLPFKSTLFAAFFTPELRETVWVQPCSVVYRAPEGQPARFYGWWGDMAFGPSALKVLAARPQGSVEVVYHPALKVSQFADRKRLTQVCEEAVRAGLPDRL</sequence>
<dbReference type="GO" id="GO:0006654">
    <property type="term" value="P:phosphatidic acid biosynthetic process"/>
    <property type="evidence" value="ECO:0007669"/>
    <property type="project" value="TreeGrafter"/>
</dbReference>
<evidence type="ECO:0000259" key="7">
    <source>
        <dbReference type="SMART" id="SM00563"/>
    </source>
</evidence>
<proteinExistence type="predicted"/>
<keyword evidence="6" id="KW-0472">Membrane</keyword>
<accession>A0A1Y5SK97</accession>
<keyword evidence="2" id="KW-0444">Lipid biosynthesis</keyword>
<name>A0A1Y5SK97_9RHOB</name>
<feature type="transmembrane region" description="Helical" evidence="6">
    <location>
        <begin position="21"/>
        <end position="42"/>
    </location>
</feature>
<dbReference type="OrthoDB" id="9806880at2"/>
<feature type="transmembrane region" description="Helical" evidence="6">
    <location>
        <begin position="62"/>
        <end position="81"/>
    </location>
</feature>
<dbReference type="InterPro" id="IPR002123">
    <property type="entry name" value="Plipid/glycerol_acylTrfase"/>
</dbReference>
<dbReference type="EMBL" id="FWFS01000005">
    <property type="protein sequence ID" value="SLN41034.1"/>
    <property type="molecule type" value="Genomic_DNA"/>
</dbReference>
<evidence type="ECO:0000313" key="9">
    <source>
        <dbReference type="Proteomes" id="UP000193862"/>
    </source>
</evidence>
<comment type="pathway">
    <text evidence="1">Lipid metabolism.</text>
</comment>
<dbReference type="Proteomes" id="UP000193862">
    <property type="component" value="Unassembled WGS sequence"/>
</dbReference>